<dbReference type="PRINTS" id="PR00416">
    <property type="entry name" value="EUTPISMRASEI"/>
</dbReference>
<feature type="domain" description="DNA topoisomerase IB N-terminal" evidence="8">
    <location>
        <begin position="28"/>
        <end position="76"/>
    </location>
</feature>
<dbReference type="AlphaFoldDB" id="A0A6M4GX15"/>
<dbReference type="Gene3D" id="3.90.15.10">
    <property type="entry name" value="Topoisomerase I, Chain A, domain 3"/>
    <property type="match status" value="1"/>
</dbReference>
<dbReference type="GO" id="GO:0003677">
    <property type="term" value="F:DNA binding"/>
    <property type="evidence" value="ECO:0007669"/>
    <property type="project" value="UniProtKB-KW"/>
</dbReference>
<dbReference type="InterPro" id="IPR014711">
    <property type="entry name" value="TopoI_cat_a-hlx-sub_euk"/>
</dbReference>
<evidence type="ECO:0000313" key="9">
    <source>
        <dbReference type="EMBL" id="QJR11044.1"/>
    </source>
</evidence>
<dbReference type="Gene3D" id="1.10.132.120">
    <property type="match status" value="1"/>
</dbReference>
<dbReference type="SUPFAM" id="SSF55869">
    <property type="entry name" value="DNA topoisomerase I domain"/>
    <property type="match status" value="1"/>
</dbReference>
<dbReference type="InterPro" id="IPR049331">
    <property type="entry name" value="Top1B_N_bact"/>
</dbReference>
<dbReference type="GO" id="GO:0003917">
    <property type="term" value="F:DNA topoisomerase type I (single strand cut, ATP-independent) activity"/>
    <property type="evidence" value="ECO:0007669"/>
    <property type="project" value="UniProtKB-EC"/>
</dbReference>
<gene>
    <name evidence="9" type="ORF">DSM104443_02115</name>
</gene>
<proteinExistence type="inferred from homology"/>
<dbReference type="Pfam" id="PF21338">
    <property type="entry name" value="Top1B_N_bact"/>
    <property type="match status" value="1"/>
</dbReference>
<organism evidence="9 10">
    <name type="scientific">Usitatibacter rugosus</name>
    <dbReference type="NCBI Taxonomy" id="2732067"/>
    <lineage>
        <taxon>Bacteria</taxon>
        <taxon>Pseudomonadati</taxon>
        <taxon>Pseudomonadota</taxon>
        <taxon>Betaproteobacteria</taxon>
        <taxon>Nitrosomonadales</taxon>
        <taxon>Usitatibacteraceae</taxon>
        <taxon>Usitatibacter</taxon>
    </lineage>
</organism>
<dbReference type="InterPro" id="IPR035447">
    <property type="entry name" value="DNA_topo_I_N_sf"/>
</dbReference>
<evidence type="ECO:0000259" key="8">
    <source>
        <dbReference type="Pfam" id="PF21338"/>
    </source>
</evidence>
<dbReference type="EC" id="5.6.2.1" evidence="3"/>
<dbReference type="SUPFAM" id="SSF56349">
    <property type="entry name" value="DNA breaking-rejoining enzymes"/>
    <property type="match status" value="1"/>
</dbReference>
<evidence type="ECO:0000256" key="2">
    <source>
        <dbReference type="ARBA" id="ARBA00006645"/>
    </source>
</evidence>
<protein>
    <recommendedName>
        <fullName evidence="3">DNA topoisomerase</fullName>
        <ecNumber evidence="3">5.6.2.1</ecNumber>
    </recommendedName>
</protein>
<evidence type="ECO:0000313" key="10">
    <source>
        <dbReference type="Proteomes" id="UP000501534"/>
    </source>
</evidence>
<name>A0A6M4GX15_9PROT</name>
<dbReference type="InterPro" id="IPR011010">
    <property type="entry name" value="DNA_brk_join_enz"/>
</dbReference>
<evidence type="ECO:0000256" key="4">
    <source>
        <dbReference type="ARBA" id="ARBA00023029"/>
    </source>
</evidence>
<keyword evidence="6" id="KW-0413">Isomerase</keyword>
<feature type="domain" description="DNA topoisomerase I catalytic core eukaryotic-type" evidence="7">
    <location>
        <begin position="89"/>
        <end position="299"/>
    </location>
</feature>
<keyword evidence="5" id="KW-0238">DNA-binding</keyword>
<dbReference type="GO" id="GO:0006265">
    <property type="term" value="P:DNA topological change"/>
    <property type="evidence" value="ECO:0007669"/>
    <property type="project" value="InterPro"/>
</dbReference>
<evidence type="ECO:0000256" key="5">
    <source>
        <dbReference type="ARBA" id="ARBA00023125"/>
    </source>
</evidence>
<reference evidence="9 10" key="1">
    <citation type="submission" date="2020-04" db="EMBL/GenBank/DDBJ databases">
        <title>Usitatibacter rugosus gen. nov., sp. nov. and Usitatibacter palustris sp. nov., novel members of Usitatibacteraceae fam. nov. within the order Nitrosomonadales isolated from soil.</title>
        <authorList>
            <person name="Huber K.J."/>
            <person name="Neumann-Schaal M."/>
            <person name="Geppert A."/>
            <person name="Luckner M."/>
            <person name="Wanner G."/>
            <person name="Overmann J."/>
        </authorList>
    </citation>
    <scope>NUCLEOTIDE SEQUENCE [LARGE SCALE GENOMIC DNA]</scope>
    <source>
        <strain evidence="9 10">0125_3</strain>
    </source>
</reference>
<dbReference type="PROSITE" id="PS52038">
    <property type="entry name" value="TOPO_IB_2"/>
    <property type="match status" value="1"/>
</dbReference>
<dbReference type="KEGG" id="uru:DSM104443_02115"/>
<keyword evidence="10" id="KW-1185">Reference proteome</keyword>
<dbReference type="Proteomes" id="UP000501534">
    <property type="component" value="Chromosome"/>
</dbReference>
<dbReference type="EMBL" id="CP053069">
    <property type="protein sequence ID" value="QJR11044.1"/>
    <property type="molecule type" value="Genomic_DNA"/>
</dbReference>
<dbReference type="InterPro" id="IPR001631">
    <property type="entry name" value="TopoI"/>
</dbReference>
<dbReference type="Pfam" id="PF01028">
    <property type="entry name" value="Topoisom_I"/>
    <property type="match status" value="1"/>
</dbReference>
<comment type="catalytic activity">
    <reaction evidence="1">
        <text>ATP-independent breakage of single-stranded DNA, followed by passage and rejoining.</text>
        <dbReference type="EC" id="5.6.2.1"/>
    </reaction>
</comment>
<accession>A0A6M4GX15</accession>
<sequence>MSPLAATRGLRYATDREPGLSRHAQGDGFAYRNARGKAVHDERTLERIRSLAIPPAWTDVWICRDASGHLQAVGHDARGRKQYRYHPMWRAEREAGKYDHLKAFGELLPSIRRRVASDLRLPGLPREKVLATLVRLLDRTALRVGNERYARDNGSYGLTTLRGRHVKVNGSRVAFSFRGKGGKNQAVALDDVRLAKLVRKLRDLPGQELFQYVDDTGAVRDIGSSDVNGYLQEISGDDDVSAKDFRTWTASVLVANALAVAERPETRASLKEAIESAAKCLGNTPTICRKSYVHPSVMDTRLWLEALNARRKVRRYPGLRQDEGLLMSVLGLEREARAKPLADVLKASLRAAARKKAEAPRAAA</sequence>
<dbReference type="Gene3D" id="3.30.66.10">
    <property type="entry name" value="DNA topoisomerase I domain"/>
    <property type="match status" value="1"/>
</dbReference>
<evidence type="ECO:0000256" key="1">
    <source>
        <dbReference type="ARBA" id="ARBA00000213"/>
    </source>
</evidence>
<comment type="similarity">
    <text evidence="2">Belongs to the type IB topoisomerase family.</text>
</comment>
<evidence type="ECO:0000259" key="7">
    <source>
        <dbReference type="Pfam" id="PF01028"/>
    </source>
</evidence>
<dbReference type="RefSeq" id="WP_171092046.1">
    <property type="nucleotide sequence ID" value="NZ_CP053069.1"/>
</dbReference>
<dbReference type="InterPro" id="IPR013500">
    <property type="entry name" value="TopoI_cat_euk"/>
</dbReference>
<keyword evidence="4" id="KW-0799">Topoisomerase</keyword>
<evidence type="ECO:0000256" key="3">
    <source>
        <dbReference type="ARBA" id="ARBA00012891"/>
    </source>
</evidence>
<evidence type="ECO:0000256" key="6">
    <source>
        <dbReference type="ARBA" id="ARBA00023235"/>
    </source>
</evidence>